<comment type="caution">
    <text evidence="3">The sequence shown here is derived from an EMBL/GenBank/DDBJ whole genome shotgun (WGS) entry which is preliminary data.</text>
</comment>
<keyword evidence="1" id="KW-0812">Transmembrane</keyword>
<evidence type="ECO:0000313" key="3">
    <source>
        <dbReference type="EMBL" id="KAJ7734375.1"/>
    </source>
</evidence>
<dbReference type="EMBL" id="JARJLG010000162">
    <property type="protein sequence ID" value="KAJ7734375.1"/>
    <property type="molecule type" value="Genomic_DNA"/>
</dbReference>
<dbReference type="Pfam" id="PF20152">
    <property type="entry name" value="DUF6534"/>
    <property type="match status" value="1"/>
</dbReference>
<accession>A0AAD7MVX2</accession>
<feature type="transmembrane region" description="Helical" evidence="1">
    <location>
        <begin position="40"/>
        <end position="58"/>
    </location>
</feature>
<dbReference type="InterPro" id="IPR045339">
    <property type="entry name" value="DUF6534"/>
</dbReference>
<keyword evidence="4" id="KW-1185">Reference proteome</keyword>
<feature type="transmembrane region" description="Helical" evidence="1">
    <location>
        <begin position="6"/>
        <end position="28"/>
    </location>
</feature>
<dbReference type="PANTHER" id="PTHR40465:SF1">
    <property type="entry name" value="DUF6534 DOMAIN-CONTAINING PROTEIN"/>
    <property type="match status" value="1"/>
</dbReference>
<sequence length="313" mass="33999">MYGNSQLLAFLLNWGLFGSLSVQLYLYYQAFPDDRRFTKGLVYTVYFSEFVAIILFTHDAFSTYAYSFADPSVLTDVGFVWLDIPIIGGLVACLSQSFYAYRVHVLSKGLLIPCLIVAISLTSSVAAFITGAFILEAGDLTGLQTHRTSVAVGLYLGASAISDITIAVCMTYYLAKSDTGFCGTHHLVSRLTRLIIETGSLTAVVALVALILFLAFPRNSTSYYSAPAAILPQLYANTILVVLNSRMKIAGGRGTDTSSDIMLTIPAHFCSTAANTRTEQPSVIEIRREVSDADLHDQVEMKVMSDSPPDSSV</sequence>
<feature type="transmembrane region" description="Helical" evidence="1">
    <location>
        <begin position="154"/>
        <end position="174"/>
    </location>
</feature>
<keyword evidence="1" id="KW-1133">Transmembrane helix</keyword>
<proteinExistence type="predicted"/>
<evidence type="ECO:0000259" key="2">
    <source>
        <dbReference type="Pfam" id="PF20152"/>
    </source>
</evidence>
<evidence type="ECO:0000313" key="4">
    <source>
        <dbReference type="Proteomes" id="UP001215280"/>
    </source>
</evidence>
<feature type="transmembrane region" description="Helical" evidence="1">
    <location>
        <begin position="222"/>
        <end position="243"/>
    </location>
</feature>
<dbReference type="AlphaFoldDB" id="A0AAD7MVX2"/>
<name>A0AAD7MVX2_9AGAR</name>
<feature type="transmembrane region" description="Helical" evidence="1">
    <location>
        <begin position="194"/>
        <end position="216"/>
    </location>
</feature>
<organism evidence="3 4">
    <name type="scientific">Mycena maculata</name>
    <dbReference type="NCBI Taxonomy" id="230809"/>
    <lineage>
        <taxon>Eukaryota</taxon>
        <taxon>Fungi</taxon>
        <taxon>Dikarya</taxon>
        <taxon>Basidiomycota</taxon>
        <taxon>Agaricomycotina</taxon>
        <taxon>Agaricomycetes</taxon>
        <taxon>Agaricomycetidae</taxon>
        <taxon>Agaricales</taxon>
        <taxon>Marasmiineae</taxon>
        <taxon>Mycenaceae</taxon>
        <taxon>Mycena</taxon>
    </lineage>
</organism>
<protein>
    <recommendedName>
        <fullName evidence="2">DUF6534 domain-containing protein</fullName>
    </recommendedName>
</protein>
<keyword evidence="1" id="KW-0472">Membrane</keyword>
<feature type="domain" description="DUF6534" evidence="2">
    <location>
        <begin position="159"/>
        <end position="247"/>
    </location>
</feature>
<evidence type="ECO:0000256" key="1">
    <source>
        <dbReference type="SAM" id="Phobius"/>
    </source>
</evidence>
<dbReference type="PANTHER" id="PTHR40465">
    <property type="entry name" value="CHROMOSOME 1, WHOLE GENOME SHOTGUN SEQUENCE"/>
    <property type="match status" value="1"/>
</dbReference>
<gene>
    <name evidence="3" type="ORF">DFH07DRAFT_893941</name>
</gene>
<feature type="transmembrane region" description="Helical" evidence="1">
    <location>
        <begin position="78"/>
        <end position="98"/>
    </location>
</feature>
<feature type="transmembrane region" description="Helical" evidence="1">
    <location>
        <begin position="110"/>
        <end position="134"/>
    </location>
</feature>
<dbReference type="Proteomes" id="UP001215280">
    <property type="component" value="Unassembled WGS sequence"/>
</dbReference>
<reference evidence="3" key="1">
    <citation type="submission" date="2023-03" db="EMBL/GenBank/DDBJ databases">
        <title>Massive genome expansion in bonnet fungi (Mycena s.s.) driven by repeated elements and novel gene families across ecological guilds.</title>
        <authorList>
            <consortium name="Lawrence Berkeley National Laboratory"/>
            <person name="Harder C.B."/>
            <person name="Miyauchi S."/>
            <person name="Viragh M."/>
            <person name="Kuo A."/>
            <person name="Thoen E."/>
            <person name="Andreopoulos B."/>
            <person name="Lu D."/>
            <person name="Skrede I."/>
            <person name="Drula E."/>
            <person name="Henrissat B."/>
            <person name="Morin E."/>
            <person name="Kohler A."/>
            <person name="Barry K."/>
            <person name="LaButti K."/>
            <person name="Morin E."/>
            <person name="Salamov A."/>
            <person name="Lipzen A."/>
            <person name="Mereny Z."/>
            <person name="Hegedus B."/>
            <person name="Baldrian P."/>
            <person name="Stursova M."/>
            <person name="Weitz H."/>
            <person name="Taylor A."/>
            <person name="Grigoriev I.V."/>
            <person name="Nagy L.G."/>
            <person name="Martin F."/>
            <person name="Kauserud H."/>
        </authorList>
    </citation>
    <scope>NUCLEOTIDE SEQUENCE</scope>
    <source>
        <strain evidence="3">CBHHK188m</strain>
    </source>
</reference>